<evidence type="ECO:0000256" key="7">
    <source>
        <dbReference type="ARBA" id="ARBA00023315"/>
    </source>
</evidence>
<dbReference type="InterPro" id="IPR017088">
    <property type="entry name" value="Wax_synthase_Magnoliopsida"/>
</dbReference>
<proteinExistence type="inferred from homology"/>
<dbReference type="OrthoDB" id="1077582at2759"/>
<keyword evidence="4 8" id="KW-0812">Transmembrane</keyword>
<evidence type="ECO:0000313" key="10">
    <source>
        <dbReference type="EMBL" id="RLN07236.1"/>
    </source>
</evidence>
<evidence type="ECO:0000256" key="3">
    <source>
        <dbReference type="ARBA" id="ARBA00022679"/>
    </source>
</evidence>
<dbReference type="PIRSF" id="PIRSF037006">
    <property type="entry name" value="Wax_synthase"/>
    <property type="match status" value="1"/>
</dbReference>
<dbReference type="GO" id="GO:0006629">
    <property type="term" value="P:lipid metabolic process"/>
    <property type="evidence" value="ECO:0007669"/>
    <property type="project" value="InterPro"/>
</dbReference>
<evidence type="ECO:0000256" key="6">
    <source>
        <dbReference type="ARBA" id="ARBA00023136"/>
    </source>
</evidence>
<comment type="subcellular location">
    <subcellularLocation>
        <location evidence="1">Membrane</location>
        <topology evidence="1">Multi-pass membrane protein</topology>
    </subcellularLocation>
</comment>
<dbReference type="GO" id="GO:0016020">
    <property type="term" value="C:membrane"/>
    <property type="evidence" value="ECO:0007669"/>
    <property type="project" value="UniProtKB-SubCell"/>
</dbReference>
<accession>A0A3L6RN10</accession>
<keyword evidence="11" id="KW-1185">Reference proteome</keyword>
<dbReference type="PANTHER" id="PTHR31595:SF73">
    <property type="entry name" value="OS02G0454500 PROTEIN"/>
    <property type="match status" value="1"/>
</dbReference>
<dbReference type="Pfam" id="PF13813">
    <property type="entry name" value="MBOAT_2"/>
    <property type="match status" value="1"/>
</dbReference>
<feature type="transmembrane region" description="Helical" evidence="8">
    <location>
        <begin position="180"/>
        <end position="202"/>
    </location>
</feature>
<feature type="transmembrane region" description="Helical" evidence="8">
    <location>
        <begin position="282"/>
        <end position="301"/>
    </location>
</feature>
<dbReference type="InterPro" id="IPR032805">
    <property type="entry name" value="Wax_synthase_dom"/>
</dbReference>
<feature type="transmembrane region" description="Helical" evidence="8">
    <location>
        <begin position="313"/>
        <end position="332"/>
    </location>
</feature>
<dbReference type="PANTHER" id="PTHR31595">
    <property type="entry name" value="LONG-CHAIN-ALCOHOL O-FATTY-ACYLTRANSFERASE 3-RELATED"/>
    <property type="match status" value="1"/>
</dbReference>
<feature type="transmembrane region" description="Helical" evidence="8">
    <location>
        <begin position="67"/>
        <end position="84"/>
    </location>
</feature>
<keyword evidence="3" id="KW-0808">Transferase</keyword>
<comment type="similarity">
    <text evidence="2">Belongs to the wax synthase family.</text>
</comment>
<reference evidence="11" key="1">
    <citation type="journal article" date="2019" name="Nat. Commun.">
        <title>The genome of broomcorn millet.</title>
        <authorList>
            <person name="Zou C."/>
            <person name="Miki D."/>
            <person name="Li D."/>
            <person name="Tang Q."/>
            <person name="Xiao L."/>
            <person name="Rajput S."/>
            <person name="Deng P."/>
            <person name="Jia W."/>
            <person name="Huang R."/>
            <person name="Zhang M."/>
            <person name="Sun Y."/>
            <person name="Hu J."/>
            <person name="Fu X."/>
            <person name="Schnable P.S."/>
            <person name="Li F."/>
            <person name="Zhang H."/>
            <person name="Feng B."/>
            <person name="Zhu X."/>
            <person name="Liu R."/>
            <person name="Schnable J.C."/>
            <person name="Zhu J.-K."/>
            <person name="Zhang H."/>
        </authorList>
    </citation>
    <scope>NUCLEOTIDE SEQUENCE [LARGE SCALE GENOMIC DNA]</scope>
</reference>
<gene>
    <name evidence="10" type="ORF">C2845_PM11G03560</name>
</gene>
<dbReference type="Proteomes" id="UP000275267">
    <property type="component" value="Unassembled WGS sequence"/>
</dbReference>
<evidence type="ECO:0000256" key="2">
    <source>
        <dbReference type="ARBA" id="ARBA00007282"/>
    </source>
</evidence>
<evidence type="ECO:0000256" key="5">
    <source>
        <dbReference type="ARBA" id="ARBA00022989"/>
    </source>
</evidence>
<organism evidence="10 11">
    <name type="scientific">Panicum miliaceum</name>
    <name type="common">Proso millet</name>
    <name type="synonym">Broomcorn millet</name>
    <dbReference type="NCBI Taxonomy" id="4540"/>
    <lineage>
        <taxon>Eukaryota</taxon>
        <taxon>Viridiplantae</taxon>
        <taxon>Streptophyta</taxon>
        <taxon>Embryophyta</taxon>
        <taxon>Tracheophyta</taxon>
        <taxon>Spermatophyta</taxon>
        <taxon>Magnoliopsida</taxon>
        <taxon>Liliopsida</taxon>
        <taxon>Poales</taxon>
        <taxon>Poaceae</taxon>
        <taxon>PACMAD clade</taxon>
        <taxon>Panicoideae</taxon>
        <taxon>Panicodae</taxon>
        <taxon>Paniceae</taxon>
        <taxon>Panicinae</taxon>
        <taxon>Panicum</taxon>
        <taxon>Panicum sect. Panicum</taxon>
    </lineage>
</organism>
<feature type="transmembrane region" description="Helical" evidence="8">
    <location>
        <begin position="254"/>
        <end position="276"/>
    </location>
</feature>
<dbReference type="AlphaFoldDB" id="A0A3L6RN10"/>
<comment type="caution">
    <text evidence="10">The sequence shown here is derived from an EMBL/GenBank/DDBJ whole genome shotgun (WGS) entry which is preliminary data.</text>
</comment>
<keyword evidence="7" id="KW-0012">Acyltransferase</keyword>
<keyword evidence="6 8" id="KW-0472">Membrane</keyword>
<dbReference type="EMBL" id="PQIB02000007">
    <property type="protein sequence ID" value="RLN07236.1"/>
    <property type="molecule type" value="Genomic_DNA"/>
</dbReference>
<keyword evidence="5 8" id="KW-1133">Transmembrane helix</keyword>
<sequence>MAQKPESRQQQQRREAEAIDFRLSITVATALMDGELGALVKVSAVVWAAMSYARLAAARLRPGAPRLAALLPVVVLLYTIPSAFSTTTFRGTSGFFLTWLGSFKLLLLAAGSGPLDPSLRLHQFVCSASLPVKLRQSTTSKEKSKSPVRGPARILLCGAVIPAIIYAYQFKNSMNRYQVLALYTLHVYFSLDLLLASVHTVIHDLLGMEMEPQVDHPYLASSLRDFWGRRWNLMVPSILRPSVFRPVRARLGTAAGVLATFLVSGLMHELMFYYIMWTPPSGEVTAFFVLHGACAAAEGWWASHAGWWRPPRAAAVPLTLAFVAGTGFWLFFPAMVKGGLDEMVLQECQGMVVLMEQAGRRLAGATDLVSSTM</sequence>
<dbReference type="InterPro" id="IPR044851">
    <property type="entry name" value="Wax_synthase"/>
</dbReference>
<feature type="domain" description="Wax synthase" evidence="9">
    <location>
        <begin position="211"/>
        <end position="289"/>
    </location>
</feature>
<evidence type="ECO:0000259" key="9">
    <source>
        <dbReference type="Pfam" id="PF13813"/>
    </source>
</evidence>
<evidence type="ECO:0000256" key="4">
    <source>
        <dbReference type="ARBA" id="ARBA00022692"/>
    </source>
</evidence>
<evidence type="ECO:0000256" key="8">
    <source>
        <dbReference type="SAM" id="Phobius"/>
    </source>
</evidence>
<dbReference type="GO" id="GO:0008374">
    <property type="term" value="F:O-acyltransferase activity"/>
    <property type="evidence" value="ECO:0007669"/>
    <property type="project" value="InterPro"/>
</dbReference>
<protein>
    <submittedName>
        <fullName evidence="10">Long-chain-alcohol O-fatty-acyltransferase 4</fullName>
    </submittedName>
</protein>
<dbReference type="STRING" id="4540.A0A3L6RN10"/>
<name>A0A3L6RN10_PANMI</name>
<feature type="transmembrane region" description="Helical" evidence="8">
    <location>
        <begin position="150"/>
        <end position="168"/>
    </location>
</feature>
<evidence type="ECO:0000313" key="11">
    <source>
        <dbReference type="Proteomes" id="UP000275267"/>
    </source>
</evidence>
<evidence type="ECO:0000256" key="1">
    <source>
        <dbReference type="ARBA" id="ARBA00004141"/>
    </source>
</evidence>